<name>A0A1I2GN62_9BURK</name>
<dbReference type="Pfam" id="PF11162">
    <property type="entry name" value="DUF2946"/>
    <property type="match status" value="1"/>
</dbReference>
<dbReference type="STRING" id="1177982.SAMN04489711_11628"/>
<reference evidence="2" key="1">
    <citation type="submission" date="2016-10" db="EMBL/GenBank/DDBJ databases">
        <authorList>
            <person name="Varghese N."/>
            <person name="Submissions S."/>
        </authorList>
    </citation>
    <scope>NUCLEOTIDE SEQUENCE [LARGE SCALE GENOMIC DNA]</scope>
    <source>
        <strain evidence="2">DSM 27981</strain>
    </source>
</reference>
<dbReference type="AlphaFoldDB" id="A0A1I2GN62"/>
<dbReference type="InterPro" id="IPR021333">
    <property type="entry name" value="DUF2946"/>
</dbReference>
<dbReference type="EMBL" id="FONX01000016">
    <property type="protein sequence ID" value="SFF19384.1"/>
    <property type="molecule type" value="Genomic_DNA"/>
</dbReference>
<dbReference type="Proteomes" id="UP000199119">
    <property type="component" value="Unassembled WGS sequence"/>
</dbReference>
<accession>A0A1I2GN62</accession>
<evidence type="ECO:0000313" key="2">
    <source>
        <dbReference type="Proteomes" id="UP000199119"/>
    </source>
</evidence>
<gene>
    <name evidence="1" type="ORF">SAMN04489711_11628</name>
</gene>
<organism evidence="1 2">
    <name type="scientific">Paracidovorax wautersii</name>
    <dbReference type="NCBI Taxonomy" id="1177982"/>
    <lineage>
        <taxon>Bacteria</taxon>
        <taxon>Pseudomonadati</taxon>
        <taxon>Pseudomonadota</taxon>
        <taxon>Betaproteobacteria</taxon>
        <taxon>Burkholderiales</taxon>
        <taxon>Comamonadaceae</taxon>
        <taxon>Paracidovorax</taxon>
    </lineage>
</organism>
<protein>
    <recommendedName>
        <fullName evidence="3">DUF2946 domain-containing protein</fullName>
    </recommendedName>
</protein>
<evidence type="ECO:0000313" key="1">
    <source>
        <dbReference type="EMBL" id="SFF19384.1"/>
    </source>
</evidence>
<keyword evidence="2" id="KW-1185">Reference proteome</keyword>
<evidence type="ECO:0008006" key="3">
    <source>
        <dbReference type="Google" id="ProtNLM"/>
    </source>
</evidence>
<proteinExistence type="predicted"/>
<sequence>MPRMHLLRTSSMLARLILAWFVLTMGAAIASPLVHPQAMELVCTTGSSTKLVVVGDDDPAGNPSAHHALDCPLCLHFSAPPSQAQPMAAVHPQPLAHALRPIVAATLAALAGAPLPPRGPPAFVA</sequence>